<evidence type="ECO:0000313" key="4">
    <source>
        <dbReference type="Proteomes" id="UP000824118"/>
    </source>
</evidence>
<dbReference type="AlphaFoldDB" id="A0A9D1LZT0"/>
<dbReference type="Proteomes" id="UP000824118">
    <property type="component" value="Unassembled WGS sequence"/>
</dbReference>
<dbReference type="EMBL" id="DVNG01000119">
    <property type="protein sequence ID" value="HIU50942.1"/>
    <property type="molecule type" value="Genomic_DNA"/>
</dbReference>
<keyword evidence="1" id="KW-0812">Transmembrane</keyword>
<evidence type="ECO:0000313" key="3">
    <source>
        <dbReference type="EMBL" id="HIU50942.1"/>
    </source>
</evidence>
<gene>
    <name evidence="3" type="ORF">IAD22_08020</name>
</gene>
<comment type="caution">
    <text evidence="3">The sequence shown here is derived from an EMBL/GenBank/DDBJ whole genome shotgun (WGS) entry which is preliminary data.</text>
</comment>
<evidence type="ECO:0000259" key="2">
    <source>
        <dbReference type="Pfam" id="PF23750"/>
    </source>
</evidence>
<accession>A0A9D1LZT0</accession>
<feature type="domain" description="Anti-sigma factor RsgI-like middle" evidence="2">
    <location>
        <begin position="96"/>
        <end position="190"/>
    </location>
</feature>
<reference evidence="3" key="2">
    <citation type="journal article" date="2021" name="PeerJ">
        <title>Extensive microbial diversity within the chicken gut microbiome revealed by metagenomics and culture.</title>
        <authorList>
            <person name="Gilroy R."/>
            <person name="Ravi A."/>
            <person name="Getino M."/>
            <person name="Pursley I."/>
            <person name="Horton D.L."/>
            <person name="Alikhan N.F."/>
            <person name="Baker D."/>
            <person name="Gharbi K."/>
            <person name="Hall N."/>
            <person name="Watson M."/>
            <person name="Adriaenssens E.M."/>
            <person name="Foster-Nyarko E."/>
            <person name="Jarju S."/>
            <person name="Secka A."/>
            <person name="Antonio M."/>
            <person name="Oren A."/>
            <person name="Chaudhuri R.R."/>
            <person name="La Ragione R."/>
            <person name="Hildebrand F."/>
            <person name="Pallen M.J."/>
        </authorList>
    </citation>
    <scope>NUCLEOTIDE SEQUENCE</scope>
    <source>
        <strain evidence="3">ChiGjej1B1-1684</strain>
    </source>
</reference>
<name>A0A9D1LZT0_9FIRM</name>
<feature type="transmembrane region" description="Helical" evidence="1">
    <location>
        <begin position="55"/>
        <end position="79"/>
    </location>
</feature>
<organism evidence="3 4">
    <name type="scientific">Candidatus Limousia pullorum</name>
    <dbReference type="NCBI Taxonomy" id="2840860"/>
    <lineage>
        <taxon>Bacteria</taxon>
        <taxon>Bacillati</taxon>
        <taxon>Bacillota</taxon>
        <taxon>Clostridia</taxon>
        <taxon>Eubacteriales</taxon>
        <taxon>Oscillospiraceae</taxon>
        <taxon>Oscillospiraceae incertae sedis</taxon>
        <taxon>Candidatus Limousia</taxon>
    </lineage>
</organism>
<dbReference type="Pfam" id="PF23750">
    <property type="entry name" value="RsgI_M"/>
    <property type="match status" value="1"/>
</dbReference>
<dbReference type="InterPro" id="IPR055431">
    <property type="entry name" value="RsgI_M"/>
</dbReference>
<evidence type="ECO:0000256" key="1">
    <source>
        <dbReference type="SAM" id="Phobius"/>
    </source>
</evidence>
<sequence>MKYLVMERHESYVIVLDENGRFFKVANMDYAPGQTLTKVVPMEDIKAKRKKRMGFLALFIALIAVVGIGAWFLMFSGVVSGGGDSRVYRFYMGGDIAVTCDSENKVTKIEGLDETGKAVSQVDIENKNITDISIELLEKAYSMGYLNEDSEIFVAIENEYNDDNPALERAADSLENYAEEKYDIEVEKSSWDDYLKDTSNQKYQIDD</sequence>
<proteinExistence type="predicted"/>
<reference evidence="3" key="1">
    <citation type="submission" date="2020-10" db="EMBL/GenBank/DDBJ databases">
        <authorList>
            <person name="Gilroy R."/>
        </authorList>
    </citation>
    <scope>NUCLEOTIDE SEQUENCE</scope>
    <source>
        <strain evidence="3">ChiGjej1B1-1684</strain>
    </source>
</reference>
<keyword evidence="1" id="KW-1133">Transmembrane helix</keyword>
<protein>
    <recommendedName>
        <fullName evidence="2">Anti-sigma factor RsgI-like middle domain-containing protein</fullName>
    </recommendedName>
</protein>
<keyword evidence="1" id="KW-0472">Membrane</keyword>